<dbReference type="InterPro" id="IPR004241">
    <property type="entry name" value="Atg8-like"/>
</dbReference>
<evidence type="ECO:0000313" key="7">
    <source>
        <dbReference type="Proteomes" id="UP000095287"/>
    </source>
</evidence>
<sequence length="127" mass="14925">MLGSYSRRPMYKRSFQESRSFAERRMQFQRVQHSNPDRIPVIIERYVGETTLPDIDECRFLVHPDSTITQLTYLLRRRMQLTESQTLTLFVNDALVPANTTLQRLQSDFANEDGFIYFTYASQSAFG</sequence>
<protein>
    <submittedName>
        <fullName evidence="8">Ubiquitin-like protein ATG12</fullName>
    </submittedName>
</protein>
<evidence type="ECO:0000256" key="4">
    <source>
        <dbReference type="ARBA" id="ARBA00023288"/>
    </source>
</evidence>
<evidence type="ECO:0000256" key="3">
    <source>
        <dbReference type="ARBA" id="ARBA00023136"/>
    </source>
</evidence>
<evidence type="ECO:0000256" key="2">
    <source>
        <dbReference type="ARBA" id="ARBA00007293"/>
    </source>
</evidence>
<keyword evidence="7" id="KW-1185">Reference proteome</keyword>
<dbReference type="AlphaFoldDB" id="A0A1I7ZBB8"/>
<dbReference type="WBParaSite" id="L893_g24688.t1">
    <property type="protein sequence ID" value="L893_g24688.t1"/>
    <property type="gene ID" value="L893_g24688"/>
</dbReference>
<evidence type="ECO:0000313" key="8">
    <source>
        <dbReference type="WBParaSite" id="L893_g24688.t1"/>
    </source>
</evidence>
<evidence type="ECO:0000256" key="6">
    <source>
        <dbReference type="RuleBase" id="RU004384"/>
    </source>
</evidence>
<comment type="similarity">
    <text evidence="2 6">Belongs to the ATG8 family.</text>
</comment>
<reference evidence="8" key="1">
    <citation type="submission" date="2016-11" db="UniProtKB">
        <authorList>
            <consortium name="WormBaseParasite"/>
        </authorList>
    </citation>
    <scope>IDENTIFICATION</scope>
</reference>
<dbReference type="Gene3D" id="3.10.20.90">
    <property type="entry name" value="Phosphatidylinositol 3-kinase Catalytic Subunit, Chain A, domain 1"/>
    <property type="match status" value="1"/>
</dbReference>
<dbReference type="GO" id="GO:0006914">
    <property type="term" value="P:autophagy"/>
    <property type="evidence" value="ECO:0007669"/>
    <property type="project" value="UniProtKB-KW"/>
</dbReference>
<keyword evidence="3" id="KW-0472">Membrane</keyword>
<keyword evidence="4 5" id="KW-0449">Lipoprotein</keyword>
<evidence type="ECO:0000256" key="1">
    <source>
        <dbReference type="ARBA" id="ARBA00004370"/>
    </source>
</evidence>
<keyword evidence="6" id="KW-0072">Autophagy</keyword>
<evidence type="ECO:0000256" key="5">
    <source>
        <dbReference type="PIRSR" id="PIRSR604241-50"/>
    </source>
</evidence>
<dbReference type="Proteomes" id="UP000095287">
    <property type="component" value="Unplaced"/>
</dbReference>
<dbReference type="PANTHER" id="PTHR10969">
    <property type="entry name" value="MICROTUBULE-ASSOCIATED PROTEINS 1A/1B LIGHT CHAIN 3-RELATED"/>
    <property type="match status" value="1"/>
</dbReference>
<organism evidence="7 8">
    <name type="scientific">Steinernema glaseri</name>
    <dbReference type="NCBI Taxonomy" id="37863"/>
    <lineage>
        <taxon>Eukaryota</taxon>
        <taxon>Metazoa</taxon>
        <taxon>Ecdysozoa</taxon>
        <taxon>Nematoda</taxon>
        <taxon>Chromadorea</taxon>
        <taxon>Rhabditida</taxon>
        <taxon>Tylenchina</taxon>
        <taxon>Panagrolaimomorpha</taxon>
        <taxon>Strongyloidoidea</taxon>
        <taxon>Steinernematidae</taxon>
        <taxon>Steinernema</taxon>
    </lineage>
</organism>
<dbReference type="GO" id="GO:0016020">
    <property type="term" value="C:membrane"/>
    <property type="evidence" value="ECO:0007669"/>
    <property type="project" value="UniProtKB-SubCell"/>
</dbReference>
<proteinExistence type="inferred from homology"/>
<name>A0A1I7ZBB8_9BILA</name>
<accession>A0A1I7ZBB8</accession>
<comment type="subcellular location">
    <subcellularLocation>
        <location evidence="1">Membrane</location>
    </subcellularLocation>
</comment>
<dbReference type="InterPro" id="IPR029071">
    <property type="entry name" value="Ubiquitin-like_domsf"/>
</dbReference>
<feature type="lipid moiety-binding region" description="Phosphatidylserine amidated glycine; alternate" evidence="5">
    <location>
        <position position="127"/>
    </location>
</feature>
<dbReference type="Pfam" id="PF02991">
    <property type="entry name" value="ATG8"/>
    <property type="match status" value="1"/>
</dbReference>
<dbReference type="SUPFAM" id="SSF54236">
    <property type="entry name" value="Ubiquitin-like"/>
    <property type="match status" value="1"/>
</dbReference>